<organism evidence="1 2">
    <name type="scientific">Populus alba x Populus x berolinensis</name>
    <dbReference type="NCBI Taxonomy" id="444605"/>
    <lineage>
        <taxon>Eukaryota</taxon>
        <taxon>Viridiplantae</taxon>
        <taxon>Streptophyta</taxon>
        <taxon>Embryophyta</taxon>
        <taxon>Tracheophyta</taxon>
        <taxon>Spermatophyta</taxon>
        <taxon>Magnoliopsida</taxon>
        <taxon>eudicotyledons</taxon>
        <taxon>Gunneridae</taxon>
        <taxon>Pentapetalae</taxon>
        <taxon>rosids</taxon>
        <taxon>fabids</taxon>
        <taxon>Malpighiales</taxon>
        <taxon>Salicaceae</taxon>
        <taxon>Saliceae</taxon>
        <taxon>Populus</taxon>
    </lineage>
</organism>
<feature type="non-terminal residue" evidence="1">
    <location>
        <position position="32"/>
    </location>
</feature>
<sequence length="32" mass="3714">MKKMIHPREREEKLTSVSFLNAIVLCSLVVKL</sequence>
<comment type="caution">
    <text evidence="1">The sequence shown here is derived from an EMBL/GenBank/DDBJ whole genome shotgun (WGS) entry which is preliminary data.</text>
</comment>
<accession>A0AAD6VXS6</accession>
<proteinExistence type="predicted"/>
<keyword evidence="2" id="KW-1185">Reference proteome</keyword>
<protein>
    <submittedName>
        <fullName evidence="1">Uncharacterized protein</fullName>
    </submittedName>
</protein>
<gene>
    <name evidence="1" type="ORF">NC653_019700</name>
</gene>
<evidence type="ECO:0000313" key="1">
    <source>
        <dbReference type="EMBL" id="KAJ6991607.1"/>
    </source>
</evidence>
<dbReference type="EMBL" id="JAQIZT010000007">
    <property type="protein sequence ID" value="KAJ6991607.1"/>
    <property type="molecule type" value="Genomic_DNA"/>
</dbReference>
<dbReference type="AlphaFoldDB" id="A0AAD6VXS6"/>
<evidence type="ECO:0000313" key="2">
    <source>
        <dbReference type="Proteomes" id="UP001164929"/>
    </source>
</evidence>
<name>A0AAD6VXS6_9ROSI</name>
<reference evidence="1" key="1">
    <citation type="journal article" date="2023" name="Mol. Ecol. Resour.">
        <title>Chromosome-level genome assembly of a triploid poplar Populus alba 'Berolinensis'.</title>
        <authorList>
            <person name="Chen S."/>
            <person name="Yu Y."/>
            <person name="Wang X."/>
            <person name="Wang S."/>
            <person name="Zhang T."/>
            <person name="Zhou Y."/>
            <person name="He R."/>
            <person name="Meng N."/>
            <person name="Wang Y."/>
            <person name="Liu W."/>
            <person name="Liu Z."/>
            <person name="Liu J."/>
            <person name="Guo Q."/>
            <person name="Huang H."/>
            <person name="Sederoff R.R."/>
            <person name="Wang G."/>
            <person name="Qu G."/>
            <person name="Chen S."/>
        </authorList>
    </citation>
    <scope>NUCLEOTIDE SEQUENCE</scope>
    <source>
        <strain evidence="1">SC-2020</strain>
    </source>
</reference>
<dbReference type="Proteomes" id="UP001164929">
    <property type="component" value="Chromosome 7"/>
</dbReference>